<evidence type="ECO:0000256" key="2">
    <source>
        <dbReference type="ARBA" id="ARBA00022448"/>
    </source>
</evidence>
<dbReference type="Gene3D" id="1.10.287.70">
    <property type="match status" value="1"/>
</dbReference>
<evidence type="ECO:0000256" key="11">
    <source>
        <dbReference type="ARBA" id="ARBA00023303"/>
    </source>
</evidence>
<feature type="transmembrane region" description="Helical" evidence="13">
    <location>
        <begin position="90"/>
        <end position="113"/>
    </location>
</feature>
<evidence type="ECO:0000256" key="8">
    <source>
        <dbReference type="ARBA" id="ARBA00022989"/>
    </source>
</evidence>
<evidence type="ECO:0000256" key="13">
    <source>
        <dbReference type="SAM" id="Phobius"/>
    </source>
</evidence>
<evidence type="ECO:0000256" key="4">
    <source>
        <dbReference type="ARBA" id="ARBA00022692"/>
    </source>
</evidence>
<feature type="region of interest" description="Disordered" evidence="12">
    <location>
        <begin position="469"/>
        <end position="534"/>
    </location>
</feature>
<dbReference type="SUPFAM" id="SSF81324">
    <property type="entry name" value="Voltage-gated potassium channels"/>
    <property type="match status" value="1"/>
</dbReference>
<dbReference type="GO" id="GO:0005886">
    <property type="term" value="C:plasma membrane"/>
    <property type="evidence" value="ECO:0007669"/>
    <property type="project" value="TreeGrafter"/>
</dbReference>
<dbReference type="InterPro" id="IPR000595">
    <property type="entry name" value="cNMP-bd_dom"/>
</dbReference>
<evidence type="ECO:0000256" key="1">
    <source>
        <dbReference type="ARBA" id="ARBA00004141"/>
    </source>
</evidence>
<dbReference type="InterPro" id="IPR014710">
    <property type="entry name" value="RmlC-like_jellyroll"/>
</dbReference>
<evidence type="ECO:0000256" key="3">
    <source>
        <dbReference type="ARBA" id="ARBA00022538"/>
    </source>
</evidence>
<dbReference type="InterPro" id="IPR005821">
    <property type="entry name" value="Ion_trans_dom"/>
</dbReference>
<dbReference type="Pfam" id="PF00027">
    <property type="entry name" value="cNMP_binding"/>
    <property type="match status" value="1"/>
</dbReference>
<dbReference type="InterPro" id="IPR050818">
    <property type="entry name" value="KCNH_animal-type"/>
</dbReference>
<dbReference type="AlphaFoldDB" id="A0A1I8GV86"/>
<protein>
    <submittedName>
        <fullName evidence="16">Cyclic nucleotide-binding domain-containing protein</fullName>
    </submittedName>
</protein>
<reference evidence="16" key="1">
    <citation type="submission" date="2016-11" db="UniProtKB">
        <authorList>
            <consortium name="WormBaseParasite"/>
        </authorList>
    </citation>
    <scope>IDENTIFICATION</scope>
</reference>
<evidence type="ECO:0000313" key="16">
    <source>
        <dbReference type="WBParaSite" id="maker-uti_cns_0003271-snap-gene-0.2-mRNA-1"/>
    </source>
</evidence>
<keyword evidence="2" id="KW-0813">Transport</keyword>
<dbReference type="GO" id="GO:0034702">
    <property type="term" value="C:monoatomic ion channel complex"/>
    <property type="evidence" value="ECO:0007669"/>
    <property type="project" value="UniProtKB-KW"/>
</dbReference>
<keyword evidence="5" id="KW-0631">Potassium channel</keyword>
<dbReference type="Gene3D" id="2.60.120.10">
    <property type="entry name" value="Jelly Rolls"/>
    <property type="match status" value="1"/>
</dbReference>
<dbReference type="WBParaSite" id="maker-uti_cns_0003271-snap-gene-0.2-mRNA-1">
    <property type="protein sequence ID" value="maker-uti_cns_0003271-snap-gene-0.2-mRNA-1"/>
    <property type="gene ID" value="maker-uti_cns_0003271-snap-gene-0.2"/>
</dbReference>
<dbReference type="InterPro" id="IPR003950">
    <property type="entry name" value="K_chnl_volt-dep_ELK"/>
</dbReference>
<dbReference type="PROSITE" id="PS50042">
    <property type="entry name" value="CNMP_BINDING_3"/>
    <property type="match status" value="1"/>
</dbReference>
<comment type="subcellular location">
    <subcellularLocation>
        <location evidence="1">Membrane</location>
        <topology evidence="1">Multi-pass membrane protein</topology>
    </subcellularLocation>
</comment>
<dbReference type="GO" id="GO:0005249">
    <property type="term" value="F:voltage-gated potassium channel activity"/>
    <property type="evidence" value="ECO:0007669"/>
    <property type="project" value="InterPro"/>
</dbReference>
<dbReference type="InterPro" id="IPR003938">
    <property type="entry name" value="K_chnl_volt-dep_EAG/ELK/ERG"/>
</dbReference>
<keyword evidence="9" id="KW-0406">Ion transport</keyword>
<dbReference type="PRINTS" id="PR01463">
    <property type="entry name" value="EAGCHANLFMLY"/>
</dbReference>
<keyword evidence="11" id="KW-0407">Ion channel</keyword>
<dbReference type="FunFam" id="2.60.120.10:FF:000061">
    <property type="entry name" value="Potassium voltage-gated channel subfamily H member 3"/>
    <property type="match status" value="1"/>
</dbReference>
<keyword evidence="7" id="KW-0630">Potassium</keyword>
<feature type="domain" description="Cyclic nucleotide-binding" evidence="14">
    <location>
        <begin position="330"/>
        <end position="451"/>
    </location>
</feature>
<dbReference type="InterPro" id="IPR018490">
    <property type="entry name" value="cNMP-bd_dom_sf"/>
</dbReference>
<feature type="compositionally biased region" description="Acidic residues" evidence="12">
    <location>
        <begin position="490"/>
        <end position="507"/>
    </location>
</feature>
<evidence type="ECO:0000256" key="7">
    <source>
        <dbReference type="ARBA" id="ARBA00022958"/>
    </source>
</evidence>
<evidence type="ECO:0000259" key="14">
    <source>
        <dbReference type="PROSITE" id="PS50042"/>
    </source>
</evidence>
<dbReference type="CDD" id="cd00038">
    <property type="entry name" value="CAP_ED"/>
    <property type="match status" value="1"/>
</dbReference>
<evidence type="ECO:0000256" key="9">
    <source>
        <dbReference type="ARBA" id="ARBA00023065"/>
    </source>
</evidence>
<sequence>ICINFCTTFVSKSGQVVYCQRQIALNYFKTWFILDLLAAVPFDIIILISNAISPDWAARMEVFNLMKLARMLRLVKLYQKIDRYAQYSSLVLLLLISMFALSAHWFACVWLVIGRKQLEVNATRDISWVAKLSQDINAPFQNERSSCTLELPTSDSFVNVSNSCPNSQLSGPTQASRYITALYFTCSSLTSIGFGNVSANTDHEKIFSICVMLIGGKCYSSHIDWRFLRTKHLVMWVALMHAAVFGNVTALIQKMYAKRAAYTAKTQELKDFTRTHHIPKHLKRRMQEYFQAMWAINRGINPCDIMRDFSEELRGDIALHLNREILSLPIFESASQGCLKAIAQRISTLFCRPEEYLVHSGDALKYIYFLVNGSMEILKDGMVVALLGKGDLFGPDIDYQQQQQQPLLRSRCDVRSLTYCDIQCIDLAGLMELLSQYPEYRDKFREDLLNDLTYNMRELADGSDELDLAGSSFKQQQQSPSSALPSIGEELMESDRDSDDEDADDPEASTPRRGPHGAVGAEKSSTEKKDSANGSLAKKSAKFLWDKLASSQSKLARFSPNAAACRYPQRPLLYWRLSAFMVMNFVSVR</sequence>
<organism evidence="15 16">
    <name type="scientific">Macrostomum lignano</name>
    <dbReference type="NCBI Taxonomy" id="282301"/>
    <lineage>
        <taxon>Eukaryota</taxon>
        <taxon>Metazoa</taxon>
        <taxon>Spiralia</taxon>
        <taxon>Lophotrochozoa</taxon>
        <taxon>Platyhelminthes</taxon>
        <taxon>Rhabditophora</taxon>
        <taxon>Macrostomorpha</taxon>
        <taxon>Macrostomida</taxon>
        <taxon>Macrostomidae</taxon>
        <taxon>Macrostomum</taxon>
    </lineage>
</organism>
<feature type="transmembrane region" description="Helical" evidence="13">
    <location>
        <begin position="233"/>
        <end position="252"/>
    </location>
</feature>
<dbReference type="GO" id="GO:0042391">
    <property type="term" value="P:regulation of membrane potential"/>
    <property type="evidence" value="ECO:0007669"/>
    <property type="project" value="TreeGrafter"/>
</dbReference>
<proteinExistence type="predicted"/>
<evidence type="ECO:0000256" key="12">
    <source>
        <dbReference type="SAM" id="MobiDB-lite"/>
    </source>
</evidence>
<dbReference type="PANTHER" id="PTHR10217:SF637">
    <property type="entry name" value="EAG-LIKE K[+] CHANNEL, ISOFORM A"/>
    <property type="match status" value="1"/>
</dbReference>
<evidence type="ECO:0000256" key="6">
    <source>
        <dbReference type="ARBA" id="ARBA00022882"/>
    </source>
</evidence>
<accession>A0A1I8GV86</accession>
<evidence type="ECO:0000256" key="10">
    <source>
        <dbReference type="ARBA" id="ARBA00023136"/>
    </source>
</evidence>
<keyword evidence="4 13" id="KW-0812">Transmembrane</keyword>
<dbReference type="Pfam" id="PF00520">
    <property type="entry name" value="Ion_trans"/>
    <property type="match status" value="1"/>
</dbReference>
<evidence type="ECO:0000256" key="5">
    <source>
        <dbReference type="ARBA" id="ARBA00022826"/>
    </source>
</evidence>
<dbReference type="Proteomes" id="UP000095280">
    <property type="component" value="Unplaced"/>
</dbReference>
<feature type="compositionally biased region" description="Low complexity" evidence="12">
    <location>
        <begin position="471"/>
        <end position="486"/>
    </location>
</feature>
<dbReference type="PANTHER" id="PTHR10217">
    <property type="entry name" value="VOLTAGE AND LIGAND GATED POTASSIUM CHANNEL"/>
    <property type="match status" value="1"/>
</dbReference>
<evidence type="ECO:0000313" key="15">
    <source>
        <dbReference type="Proteomes" id="UP000095280"/>
    </source>
</evidence>
<feature type="transmembrane region" description="Helical" evidence="13">
    <location>
        <begin position="31"/>
        <end position="52"/>
    </location>
</feature>
<keyword evidence="15" id="KW-1185">Reference proteome</keyword>
<name>A0A1I8GV86_9PLAT</name>
<dbReference type="SMART" id="SM00100">
    <property type="entry name" value="cNMP"/>
    <property type="match status" value="1"/>
</dbReference>
<dbReference type="Gene3D" id="1.10.1200.260">
    <property type="match status" value="1"/>
</dbReference>
<keyword evidence="10 13" id="KW-0472">Membrane</keyword>
<keyword evidence="8 13" id="KW-1133">Transmembrane helix</keyword>
<dbReference type="PRINTS" id="PR01465">
    <property type="entry name" value="ELKCHANNEL"/>
</dbReference>
<dbReference type="SUPFAM" id="SSF51206">
    <property type="entry name" value="cAMP-binding domain-like"/>
    <property type="match status" value="1"/>
</dbReference>
<keyword evidence="3" id="KW-0633">Potassium transport</keyword>
<keyword evidence="6" id="KW-0851">Voltage-gated channel</keyword>